<dbReference type="Gene3D" id="3.40.1410.10">
    <property type="entry name" value="Chorismate lyase-like"/>
    <property type="match status" value="1"/>
</dbReference>
<dbReference type="PRINTS" id="PR00035">
    <property type="entry name" value="HTHGNTR"/>
</dbReference>
<feature type="domain" description="HTH gntR-type" evidence="4">
    <location>
        <begin position="3"/>
        <end position="71"/>
    </location>
</feature>
<keyword evidence="2" id="KW-0238">DNA-binding</keyword>
<dbReference type="SMART" id="SM00866">
    <property type="entry name" value="UTRA"/>
    <property type="match status" value="1"/>
</dbReference>
<evidence type="ECO:0000256" key="2">
    <source>
        <dbReference type="ARBA" id="ARBA00023125"/>
    </source>
</evidence>
<dbReference type="InterPro" id="IPR011663">
    <property type="entry name" value="UTRA"/>
</dbReference>
<organism evidence="5 6">
    <name type="scientific">Luteipulveratus mongoliensis</name>
    <dbReference type="NCBI Taxonomy" id="571913"/>
    <lineage>
        <taxon>Bacteria</taxon>
        <taxon>Bacillati</taxon>
        <taxon>Actinomycetota</taxon>
        <taxon>Actinomycetes</taxon>
        <taxon>Micrococcales</taxon>
        <taxon>Dermacoccaceae</taxon>
        <taxon>Luteipulveratus</taxon>
    </lineage>
</organism>
<keyword evidence="3" id="KW-0804">Transcription</keyword>
<dbReference type="SUPFAM" id="SSF64288">
    <property type="entry name" value="Chorismate lyase-like"/>
    <property type="match status" value="1"/>
</dbReference>
<dbReference type="KEGG" id="lmoi:VV02_03135"/>
<dbReference type="Pfam" id="PF07702">
    <property type="entry name" value="UTRA"/>
    <property type="match status" value="1"/>
</dbReference>
<gene>
    <name evidence="5" type="ORF">VV02_03135</name>
</gene>
<dbReference type="InterPro" id="IPR000524">
    <property type="entry name" value="Tscrpt_reg_HTH_GntR"/>
</dbReference>
<dbReference type="Proteomes" id="UP000066480">
    <property type="component" value="Chromosome"/>
</dbReference>
<sequence length="250" mass="27397">MSPPLHEQIADHLRRQIHEGELSVGAAIPSESQLCAQWDTSRGPVRQALATLRSEGLIAGGRGKPPVVRQSSLGQPFDTLLSFSAWAHAEGRVPGQHTLELALRPASDEDASALEIEPGERVVQVLRQRLLDGQLTMLERGTFIEPVAKVLFEFDCDSGSLWAHMQAHGADFASASHTIDAVPADEIDAEYLEVPVGTPLLRQRRLARDSSGRPVEWSDDRYRPELVSFTLDNTLDARTALVRNIKSVAS</sequence>
<dbReference type="InterPro" id="IPR050679">
    <property type="entry name" value="Bact_HTH_transcr_reg"/>
</dbReference>
<evidence type="ECO:0000256" key="1">
    <source>
        <dbReference type="ARBA" id="ARBA00023015"/>
    </source>
</evidence>
<dbReference type="RefSeq" id="WP_052589742.1">
    <property type="nucleotide sequence ID" value="NZ_CP011112.1"/>
</dbReference>
<dbReference type="InterPro" id="IPR028978">
    <property type="entry name" value="Chorismate_lyase_/UTRA_dom_sf"/>
</dbReference>
<dbReference type="CDD" id="cd07377">
    <property type="entry name" value="WHTH_GntR"/>
    <property type="match status" value="1"/>
</dbReference>
<dbReference type="OrthoDB" id="3210131at2"/>
<dbReference type="PANTHER" id="PTHR44846">
    <property type="entry name" value="MANNOSYL-D-GLYCERATE TRANSPORT/METABOLISM SYSTEM REPRESSOR MNGR-RELATED"/>
    <property type="match status" value="1"/>
</dbReference>
<dbReference type="SMART" id="SM00345">
    <property type="entry name" value="HTH_GNTR"/>
    <property type="match status" value="1"/>
</dbReference>
<dbReference type="PROSITE" id="PS50949">
    <property type="entry name" value="HTH_GNTR"/>
    <property type="match status" value="1"/>
</dbReference>
<dbReference type="InterPro" id="IPR036390">
    <property type="entry name" value="WH_DNA-bd_sf"/>
</dbReference>
<dbReference type="STRING" id="571913.VV02_03135"/>
<dbReference type="GO" id="GO:0003677">
    <property type="term" value="F:DNA binding"/>
    <property type="evidence" value="ECO:0007669"/>
    <property type="project" value="UniProtKB-KW"/>
</dbReference>
<accession>A0A0K1JEF9</accession>
<dbReference type="Gene3D" id="1.10.10.10">
    <property type="entry name" value="Winged helix-like DNA-binding domain superfamily/Winged helix DNA-binding domain"/>
    <property type="match status" value="1"/>
</dbReference>
<dbReference type="SUPFAM" id="SSF46785">
    <property type="entry name" value="Winged helix' DNA-binding domain"/>
    <property type="match status" value="1"/>
</dbReference>
<keyword evidence="6" id="KW-1185">Reference proteome</keyword>
<dbReference type="Pfam" id="PF00392">
    <property type="entry name" value="GntR"/>
    <property type="match status" value="1"/>
</dbReference>
<protein>
    <submittedName>
        <fullName evidence="5">GntR family transcriptional regulator</fullName>
    </submittedName>
</protein>
<evidence type="ECO:0000313" key="6">
    <source>
        <dbReference type="Proteomes" id="UP000066480"/>
    </source>
</evidence>
<dbReference type="InterPro" id="IPR036388">
    <property type="entry name" value="WH-like_DNA-bd_sf"/>
</dbReference>
<dbReference type="AlphaFoldDB" id="A0A0K1JEF9"/>
<dbReference type="EMBL" id="CP011112">
    <property type="protein sequence ID" value="AKU15091.1"/>
    <property type="molecule type" value="Genomic_DNA"/>
</dbReference>
<evidence type="ECO:0000259" key="4">
    <source>
        <dbReference type="PROSITE" id="PS50949"/>
    </source>
</evidence>
<proteinExistence type="predicted"/>
<dbReference type="GO" id="GO:0003700">
    <property type="term" value="F:DNA-binding transcription factor activity"/>
    <property type="evidence" value="ECO:0007669"/>
    <property type="project" value="InterPro"/>
</dbReference>
<reference evidence="5 6" key="1">
    <citation type="submission" date="2015-03" db="EMBL/GenBank/DDBJ databases">
        <title>Luteipulveratus halotolerans sp. nov., a novel actinobacterium (Dermacoccaceae) from Sarawak, Malaysia.</title>
        <authorList>
            <person name="Juboi H."/>
            <person name="Basik A."/>
            <person name="Shamsul S.S."/>
            <person name="Arnold P."/>
            <person name="Schmitt E.K."/>
            <person name="Sanglier J.-J."/>
            <person name="Yeo T."/>
        </authorList>
    </citation>
    <scope>NUCLEOTIDE SEQUENCE [LARGE SCALE GENOMIC DNA]</scope>
    <source>
        <strain evidence="5 6">MN07-A0370</strain>
    </source>
</reference>
<evidence type="ECO:0000313" key="5">
    <source>
        <dbReference type="EMBL" id="AKU15091.1"/>
    </source>
</evidence>
<keyword evidence="1" id="KW-0805">Transcription regulation</keyword>
<name>A0A0K1JEF9_9MICO</name>
<evidence type="ECO:0000256" key="3">
    <source>
        <dbReference type="ARBA" id="ARBA00023163"/>
    </source>
</evidence>
<dbReference type="PATRIC" id="fig|571913.6.peg.642"/>